<dbReference type="Proteomes" id="UP001202243">
    <property type="component" value="Unassembled WGS sequence"/>
</dbReference>
<name>A0ABT0WJP8_9BURK</name>
<accession>A0ABT0WJP8</accession>
<dbReference type="EMBL" id="JAMQGR010000001">
    <property type="protein sequence ID" value="MCM2564285.1"/>
    <property type="molecule type" value="Genomic_DNA"/>
</dbReference>
<protein>
    <submittedName>
        <fullName evidence="1">Uncharacterized protein</fullName>
    </submittedName>
</protein>
<evidence type="ECO:0000313" key="2">
    <source>
        <dbReference type="Proteomes" id="UP001202243"/>
    </source>
</evidence>
<evidence type="ECO:0000313" key="1">
    <source>
        <dbReference type="EMBL" id="MCM2564285.1"/>
    </source>
</evidence>
<comment type="caution">
    <text evidence="1">The sequence shown here is derived from an EMBL/GenBank/DDBJ whole genome shotgun (WGS) entry which is preliminary data.</text>
</comment>
<proteinExistence type="predicted"/>
<dbReference type="RefSeq" id="WP_251348299.1">
    <property type="nucleotide sequence ID" value="NZ_JAMQGR010000001.1"/>
</dbReference>
<reference evidence="1 2" key="1">
    <citation type="submission" date="2022-06" db="EMBL/GenBank/DDBJ databases">
        <title>Janthinobacterium kumbetensis sp. nov., isolated from spring water in Turkey.</title>
        <authorList>
            <person name="Inan Bektas K."/>
            <person name="Belduz A.A."/>
            <person name="Canakci S."/>
            <person name="Nalcaoglu A."/>
            <person name="Ceylan E."/>
            <person name="Kati H."/>
        </authorList>
    </citation>
    <scope>NUCLEOTIDE SEQUENCE [LARGE SCALE GENOMIC DNA]</scope>
    <source>
        <strain evidence="1 2">GK</strain>
    </source>
</reference>
<sequence length="252" mass="26912">MTPRQAHCQPHRQARWQARRQRGAALLLLVAVLGLGAASLLISAFGRKTGEAERQQRTLDTLAQAREALLGFAAVNGRLPRPAASALDGRERAADCADDAACSGFLPWVALGVAGSDAWGKLLRYSVTPEMARAPIVSFSAVANRVVLERDARGEFAYVAGQALCDVSVECLPVVLFSQGKNHYGTAASGVTQINTARGNLDEAANDRASRSFIARPATDNAALPGGAFDDMLTWITLPTLYQRMRAARNLP</sequence>
<organism evidence="1 2">
    <name type="scientific">Janthinobacterium kumbetense</name>
    <dbReference type="NCBI Taxonomy" id="2950280"/>
    <lineage>
        <taxon>Bacteria</taxon>
        <taxon>Pseudomonadati</taxon>
        <taxon>Pseudomonadota</taxon>
        <taxon>Betaproteobacteria</taxon>
        <taxon>Burkholderiales</taxon>
        <taxon>Oxalobacteraceae</taxon>
        <taxon>Janthinobacterium</taxon>
    </lineage>
</organism>
<gene>
    <name evidence="1" type="ORF">NCG91_01635</name>
</gene>
<keyword evidence="2" id="KW-1185">Reference proteome</keyword>